<gene>
    <name evidence="1" type="ORF">LPJ66_006292</name>
</gene>
<dbReference type="Proteomes" id="UP001150581">
    <property type="component" value="Unassembled WGS sequence"/>
</dbReference>
<name>A0ACC1ICP5_9FUNG</name>
<comment type="caution">
    <text evidence="1">The sequence shown here is derived from an EMBL/GenBank/DDBJ whole genome shotgun (WGS) entry which is preliminary data.</text>
</comment>
<keyword evidence="2" id="KW-1185">Reference proteome</keyword>
<sequence>MYPEELIAATCIGGLALTTIAVLAYVAWRQRNQANGSLHNADEEAVVNTVATGIINVPHVYATTDESQPLLNASAIRTRYASNPNEFARSYIGRTECSSLMAQRSVERSVGGSPLAIAEHFMTVVPSDSSDSEDSSMDLYASDSGIPEQTESDNITLPSELASATPRASCISEINDAIEPRVLPATPAGILLADEQALHEVAASGIDNKANDINHSQILISGTSAMGSGCSASSNNTVIVAKPAAAEDTSVFNWEAALTSAAFDRPRSSTLSAQARVFVPGRQHRVSADADVNSLASLRRSVSGGSTSAIDTNENRAKSDYIPEFDATIAQTQALGQSTVSSIASSSSSSINESRHRRSTISTQSTHCSVSESTSGTEKSSEHDTQAESPEIKSADLAAEPSQQVPARASAKRRCRFWPSCSNRNCKYAHPSQTCRAFPNCSFGTNCIYIHPGDVQKINLVISRAGKKGGPNRPKRKNTDIVRLNNLSAFAN</sequence>
<dbReference type="EMBL" id="JANBPG010000978">
    <property type="protein sequence ID" value="KAJ1892527.1"/>
    <property type="molecule type" value="Genomic_DNA"/>
</dbReference>
<accession>A0ACC1ICP5</accession>
<evidence type="ECO:0000313" key="2">
    <source>
        <dbReference type="Proteomes" id="UP001150581"/>
    </source>
</evidence>
<proteinExistence type="predicted"/>
<reference evidence="1" key="1">
    <citation type="submission" date="2022-07" db="EMBL/GenBank/DDBJ databases">
        <title>Phylogenomic reconstructions and comparative analyses of Kickxellomycotina fungi.</title>
        <authorList>
            <person name="Reynolds N.K."/>
            <person name="Stajich J.E."/>
            <person name="Barry K."/>
            <person name="Grigoriev I.V."/>
            <person name="Crous P."/>
            <person name="Smith M.E."/>
        </authorList>
    </citation>
    <scope>NUCLEOTIDE SEQUENCE</scope>
    <source>
        <strain evidence="1">Benny 63K</strain>
    </source>
</reference>
<organism evidence="1 2">
    <name type="scientific">Kickxella alabastrina</name>
    <dbReference type="NCBI Taxonomy" id="61397"/>
    <lineage>
        <taxon>Eukaryota</taxon>
        <taxon>Fungi</taxon>
        <taxon>Fungi incertae sedis</taxon>
        <taxon>Zoopagomycota</taxon>
        <taxon>Kickxellomycotina</taxon>
        <taxon>Kickxellomycetes</taxon>
        <taxon>Kickxellales</taxon>
        <taxon>Kickxellaceae</taxon>
        <taxon>Kickxella</taxon>
    </lineage>
</organism>
<protein>
    <submittedName>
        <fullName evidence="1">Uncharacterized protein</fullName>
    </submittedName>
</protein>
<evidence type="ECO:0000313" key="1">
    <source>
        <dbReference type="EMBL" id="KAJ1892527.1"/>
    </source>
</evidence>